<name>A0A9Q3J111_9BASI</name>
<dbReference type="EMBL" id="AVOT02060729">
    <property type="protein sequence ID" value="MBW0554145.1"/>
    <property type="molecule type" value="Genomic_DNA"/>
</dbReference>
<feature type="compositionally biased region" description="Polar residues" evidence="1">
    <location>
        <begin position="22"/>
        <end position="34"/>
    </location>
</feature>
<feature type="compositionally biased region" description="Polar residues" evidence="1">
    <location>
        <begin position="1"/>
        <end position="10"/>
    </location>
</feature>
<proteinExistence type="predicted"/>
<feature type="region of interest" description="Disordered" evidence="1">
    <location>
        <begin position="1"/>
        <end position="34"/>
    </location>
</feature>
<comment type="caution">
    <text evidence="2">The sequence shown here is derived from an EMBL/GenBank/DDBJ whole genome shotgun (WGS) entry which is preliminary data.</text>
</comment>
<dbReference type="AlphaFoldDB" id="A0A9Q3J111"/>
<keyword evidence="3" id="KW-1185">Reference proteome</keyword>
<evidence type="ECO:0000256" key="1">
    <source>
        <dbReference type="SAM" id="MobiDB-lite"/>
    </source>
</evidence>
<protein>
    <submittedName>
        <fullName evidence="2">Uncharacterized protein</fullName>
    </submittedName>
</protein>
<organism evidence="2 3">
    <name type="scientific">Austropuccinia psidii MF-1</name>
    <dbReference type="NCBI Taxonomy" id="1389203"/>
    <lineage>
        <taxon>Eukaryota</taxon>
        <taxon>Fungi</taxon>
        <taxon>Dikarya</taxon>
        <taxon>Basidiomycota</taxon>
        <taxon>Pucciniomycotina</taxon>
        <taxon>Pucciniomycetes</taxon>
        <taxon>Pucciniales</taxon>
        <taxon>Sphaerophragmiaceae</taxon>
        <taxon>Austropuccinia</taxon>
    </lineage>
</organism>
<dbReference type="Proteomes" id="UP000765509">
    <property type="component" value="Unassembled WGS sequence"/>
</dbReference>
<reference evidence="2" key="1">
    <citation type="submission" date="2021-03" db="EMBL/GenBank/DDBJ databases">
        <title>Draft genome sequence of rust myrtle Austropuccinia psidii MF-1, a brazilian biotype.</title>
        <authorList>
            <person name="Quecine M.C."/>
            <person name="Pachon D.M.R."/>
            <person name="Bonatelli M.L."/>
            <person name="Correr F.H."/>
            <person name="Franceschini L.M."/>
            <person name="Leite T.F."/>
            <person name="Margarido G.R.A."/>
            <person name="Almeida C.A."/>
            <person name="Ferrarezi J.A."/>
            <person name="Labate C.A."/>
        </authorList>
    </citation>
    <scope>NUCLEOTIDE SEQUENCE</scope>
    <source>
        <strain evidence="2">MF-1</strain>
    </source>
</reference>
<gene>
    <name evidence="2" type="ORF">O181_093860</name>
</gene>
<accession>A0A9Q3J111</accession>
<evidence type="ECO:0000313" key="2">
    <source>
        <dbReference type="EMBL" id="MBW0554145.1"/>
    </source>
</evidence>
<evidence type="ECO:0000313" key="3">
    <source>
        <dbReference type="Proteomes" id="UP000765509"/>
    </source>
</evidence>
<sequence length="98" mass="11068">MNKHQYQQPHAHNPEGFCDASITDSSPYRPTDQSVYVKDVPHPVSHTRTEALFWFPVSSEPTQTILKDADCFSQLLATQSSHVSSSIQEEALYQEGNF</sequence>